<accession>W7TKV3</accession>
<dbReference type="InterPro" id="IPR008579">
    <property type="entry name" value="UGlyAH_Cupin_dom"/>
</dbReference>
<dbReference type="AlphaFoldDB" id="W7TKV3"/>
<dbReference type="EMBL" id="AZIL01001363">
    <property type="protein sequence ID" value="EWM24108.1"/>
    <property type="molecule type" value="Genomic_DNA"/>
</dbReference>
<keyword evidence="1" id="KW-0732">Signal</keyword>
<feature type="domain" description="(S)-ureidoglycine aminohydrolase cupin" evidence="2">
    <location>
        <begin position="78"/>
        <end position="108"/>
    </location>
</feature>
<protein>
    <submittedName>
        <fullName evidence="3">Enzyme of the cupin superfamily</fullName>
    </submittedName>
</protein>
<feature type="chain" id="PRO_5004904351" evidence="1">
    <location>
        <begin position="20"/>
        <end position="226"/>
    </location>
</feature>
<keyword evidence="4" id="KW-1185">Reference proteome</keyword>
<dbReference type="Gene3D" id="2.60.120.10">
    <property type="entry name" value="Jelly Rolls"/>
    <property type="match status" value="1"/>
</dbReference>
<reference evidence="3 4" key="1">
    <citation type="journal article" date="2014" name="Mol. Plant">
        <title>Chromosome Scale Genome Assembly and Transcriptome Profiling of Nannochloropsis gaditana in Nitrogen Depletion.</title>
        <authorList>
            <person name="Corteggiani Carpinelli E."/>
            <person name="Telatin A."/>
            <person name="Vitulo N."/>
            <person name="Forcato C."/>
            <person name="D'Angelo M."/>
            <person name="Schiavon R."/>
            <person name="Vezzi A."/>
            <person name="Giacometti G.M."/>
            <person name="Morosinotto T."/>
            <person name="Valle G."/>
        </authorList>
    </citation>
    <scope>NUCLEOTIDE SEQUENCE [LARGE SCALE GENOMIC DNA]</scope>
    <source>
        <strain evidence="3 4">B-31</strain>
    </source>
</reference>
<proteinExistence type="predicted"/>
<organism evidence="3 4">
    <name type="scientific">Nannochloropsis gaditana</name>
    <dbReference type="NCBI Taxonomy" id="72520"/>
    <lineage>
        <taxon>Eukaryota</taxon>
        <taxon>Sar</taxon>
        <taxon>Stramenopiles</taxon>
        <taxon>Ochrophyta</taxon>
        <taxon>Eustigmatophyceae</taxon>
        <taxon>Eustigmatales</taxon>
        <taxon>Monodopsidaceae</taxon>
        <taxon>Nannochloropsis</taxon>
    </lineage>
</organism>
<sequence>MRTTSGLPLVFLLLSLVLAGFWAPAASFLLPALPSFVTNFDFKKRATLGGLSASTTRDSSNMSGIKVVSEPDEATLTEMGVRNWPKWGCEPSEFPWTYGEAETCHAVEWPACDRGRGRLGHLPCGHELRMESKQGHQQTLQIPLVTLPRSFRKAQLEVRQLSDYLCVEFLITDGGAKLCNDGMKEMSVYPDQYLQRKRNHHWKTRLSAPCIISLLYFRPSFPVLSM</sequence>
<gene>
    <name evidence="3" type="ORF">Naga_100286g3</name>
</gene>
<evidence type="ECO:0000256" key="1">
    <source>
        <dbReference type="SAM" id="SignalP"/>
    </source>
</evidence>
<comment type="caution">
    <text evidence="3">The sequence shown here is derived from an EMBL/GenBank/DDBJ whole genome shotgun (WGS) entry which is preliminary data.</text>
</comment>
<evidence type="ECO:0000259" key="2">
    <source>
        <dbReference type="Pfam" id="PF05899"/>
    </source>
</evidence>
<evidence type="ECO:0000313" key="3">
    <source>
        <dbReference type="EMBL" id="EWM24108.1"/>
    </source>
</evidence>
<dbReference type="Pfam" id="PF05899">
    <property type="entry name" value="Cupin_3"/>
    <property type="match status" value="1"/>
</dbReference>
<dbReference type="PANTHER" id="PTHR33271">
    <property type="entry name" value="OS04G0445200 PROTEIN"/>
    <property type="match status" value="1"/>
</dbReference>
<dbReference type="InterPro" id="IPR014710">
    <property type="entry name" value="RmlC-like_jellyroll"/>
</dbReference>
<name>W7TKV3_9STRA</name>
<feature type="signal peptide" evidence="1">
    <location>
        <begin position="1"/>
        <end position="19"/>
    </location>
</feature>
<dbReference type="OrthoDB" id="37778at2759"/>
<dbReference type="PANTHER" id="PTHR33271:SF22">
    <property type="entry name" value="OS04G0445200 PROTEIN"/>
    <property type="match status" value="1"/>
</dbReference>
<evidence type="ECO:0000313" key="4">
    <source>
        <dbReference type="Proteomes" id="UP000019335"/>
    </source>
</evidence>
<dbReference type="Proteomes" id="UP000019335">
    <property type="component" value="Chromosome 14"/>
</dbReference>